<proteinExistence type="predicted"/>
<dbReference type="EMBL" id="JADFTT010000436">
    <property type="protein sequence ID" value="KAG5761641.1"/>
    <property type="molecule type" value="Genomic_DNA"/>
</dbReference>
<reference evidence="1" key="2">
    <citation type="submission" date="2020-10" db="EMBL/GenBank/DDBJ databases">
        <authorList>
            <person name="Peck L.D."/>
            <person name="Nowell R.W."/>
            <person name="Flood J."/>
            <person name="Ryan M.J."/>
            <person name="Barraclough T.G."/>
        </authorList>
    </citation>
    <scope>NUCLEOTIDE SEQUENCE</scope>
    <source>
        <strain evidence="1">IMI 127659i</strain>
    </source>
</reference>
<evidence type="ECO:0000313" key="1">
    <source>
        <dbReference type="EMBL" id="KAG5761641.1"/>
    </source>
</evidence>
<dbReference type="AlphaFoldDB" id="A0A9P7HT23"/>
<accession>A0A9P7HT23</accession>
<reference evidence="1" key="1">
    <citation type="journal article" date="2020" name="bioRxiv">
        <title>Historical genomics reveals the evolutionary mechanisms behind multiple outbreaks of the host-specific coffee wilt pathogen Fusarium xylarioides.</title>
        <authorList>
            <person name="Peck D."/>
            <person name="Nowell R.W."/>
            <person name="Flood J."/>
            <person name="Ryan M.J."/>
            <person name="Barraclough T.G."/>
        </authorList>
    </citation>
    <scope>NUCLEOTIDE SEQUENCE</scope>
    <source>
        <strain evidence="1">IMI 127659i</strain>
    </source>
</reference>
<keyword evidence="2" id="KW-1185">Reference proteome</keyword>
<dbReference type="SUPFAM" id="SSF52047">
    <property type="entry name" value="RNI-like"/>
    <property type="match status" value="1"/>
</dbReference>
<dbReference type="Proteomes" id="UP000750502">
    <property type="component" value="Unassembled WGS sequence"/>
</dbReference>
<comment type="caution">
    <text evidence="1">The sequence shown here is derived from an EMBL/GenBank/DDBJ whole genome shotgun (WGS) entry which is preliminary data.</text>
</comment>
<sequence>MRILFLLHIKDFLSNLTASEGRTFNTHSPPSHQDKMAPVSLLDCPDELIDNIVERLPGSAIKAVRKSCKRLSRIASPYLFPVLYLSCHQLDLDVFEMVSENPLLIGGVRELVIDDTTVPLPETIPDERSYQRIVTLPEHPEDRRAHLKLYPGDTLDPYYMRDEPSKVVPTREGWELFRWTAMWHHDNRLAHADLKALKEALPHFKRLERLVVSNRNANDNFSEGAQSRVSASPVVQKWRRFQAEHDEIAPLAPRCDWQASGLGIRDRSRVNTLDWFAEHLDGIMSNLYYFTLGSEDFFSEMSFVKTEKFEKTEYQYEAPSSELFALIREARVMHLALLVLEEPKLQSQLTEFRVDASHDILVNYCQPGLPITLFDKQSPFVERLATSFALANNITKFRLVLNGCEHQEFAELIIKEGRVSRTLSFMPQLEELYLEPHGMSVFSALPDNMTFPRLRCVHFSCGHLHPDTFVDFLERQGSTLKSLIIEHCSLYPNDGYEDLWLYVIEELTGFHDQGIMELEEAIIDNVLEGTTIDGCGRNGSLKEVGLTWTYDGDAWWPEQYDPGEGEASE</sequence>
<protein>
    <recommendedName>
        <fullName evidence="3">F-box domain-containing protein</fullName>
    </recommendedName>
</protein>
<gene>
    <name evidence="1" type="ORF">H9Q72_010252</name>
</gene>
<evidence type="ECO:0000313" key="2">
    <source>
        <dbReference type="Proteomes" id="UP000750502"/>
    </source>
</evidence>
<organism evidence="1 2">
    <name type="scientific">Fusarium xylarioides</name>
    <dbReference type="NCBI Taxonomy" id="221167"/>
    <lineage>
        <taxon>Eukaryota</taxon>
        <taxon>Fungi</taxon>
        <taxon>Dikarya</taxon>
        <taxon>Ascomycota</taxon>
        <taxon>Pezizomycotina</taxon>
        <taxon>Sordariomycetes</taxon>
        <taxon>Hypocreomycetidae</taxon>
        <taxon>Hypocreales</taxon>
        <taxon>Nectriaceae</taxon>
        <taxon>Fusarium</taxon>
        <taxon>Fusarium fujikuroi species complex</taxon>
    </lineage>
</organism>
<name>A0A9P7HT23_9HYPO</name>
<evidence type="ECO:0008006" key="3">
    <source>
        <dbReference type="Google" id="ProtNLM"/>
    </source>
</evidence>
<dbReference type="OrthoDB" id="5422579at2759"/>